<evidence type="ECO:0000256" key="9">
    <source>
        <dbReference type="HAMAP-Rule" id="MF_04110"/>
    </source>
</evidence>
<evidence type="ECO:0000256" key="6">
    <source>
        <dbReference type="ARBA" id="ARBA00022852"/>
    </source>
</evidence>
<dbReference type="EC" id="3.2.1.17" evidence="9"/>
<dbReference type="SUPFAM" id="SSF53955">
    <property type="entry name" value="Lysozyme-like"/>
    <property type="match status" value="1"/>
</dbReference>
<keyword evidence="5 9" id="KW-0378">Hydrolase</keyword>
<dbReference type="GO" id="GO:0042742">
    <property type="term" value="P:defense response to bacterium"/>
    <property type="evidence" value="ECO:0007669"/>
    <property type="project" value="UniProtKB-KW"/>
</dbReference>
<sequence>MGRIPYRKPPKKVVASAALIALLGGGAAYLSLDTVADFEGYVPEGYRDPVGIPTKCWGDTRNVTIGQEYTFEECSRSLNEHLYENARPVTVCVKDFDSLPDKTKAALVSMAYNIGPTAFCKSSVARYFNQGRTERGCERIAEIYKTARGQALPGLERRRTYESAMCLRGLQEGK</sequence>
<keyword evidence="2 9" id="KW-0929">Antimicrobial</keyword>
<protein>
    <recommendedName>
        <fullName evidence="9">Endolysin</fullName>
        <ecNumber evidence="9">3.2.1.17</ecNumber>
    </recommendedName>
    <alternativeName>
        <fullName evidence="9">Lysis protein</fullName>
    </alternativeName>
    <alternativeName>
        <fullName evidence="9">Lysozyme</fullName>
    </alternativeName>
    <alternativeName>
        <fullName evidence="9">Muramidase</fullName>
    </alternativeName>
</protein>
<name>A0A8S5P9K9_9CAUD</name>
<comment type="subcellular location">
    <subcellularLocation>
        <location evidence="9">Host cytoplasm</location>
    </subcellularLocation>
    <text evidence="9">The endolysin is cytoplasmic, but can reach the periplasmic space with the help of the holins which disrupt the host cell membrane.</text>
</comment>
<proteinExistence type="inferred from homology"/>
<comment type="function">
    <text evidence="9">Endolysin with lysozyme activity that degrades host peptidoglycans and participates with the holin and spanin proteins in the sequential events which lead to the programmed host cell lysis releasing the mature viral particles. Once the holin has permeabilized the host cell membrane, the endolysin can reach the periplasm and break down the peptidoglycan layer.</text>
</comment>
<keyword evidence="4 9" id="KW-0081">Bacteriolytic enzyme</keyword>
<keyword evidence="6 9" id="KW-0204">Cytolysis</keyword>
<dbReference type="Pfam" id="PF00959">
    <property type="entry name" value="Phage_lysozyme"/>
    <property type="match status" value="1"/>
</dbReference>
<feature type="active site" description="Proton donor/acceptor" evidence="9">
    <location>
        <position position="39"/>
    </location>
</feature>
<dbReference type="InterPro" id="IPR034690">
    <property type="entry name" value="Endolysin_T4_type"/>
</dbReference>
<evidence type="ECO:0000256" key="8">
    <source>
        <dbReference type="ARBA" id="ARBA00023295"/>
    </source>
</evidence>
<keyword evidence="7 9" id="KW-0578">Host cell lysis by virus</keyword>
<dbReference type="Gene3D" id="1.10.530.40">
    <property type="match status" value="1"/>
</dbReference>
<accession>A0A8S5P9K9</accession>
<evidence type="ECO:0000256" key="10">
    <source>
        <dbReference type="RuleBase" id="RU003788"/>
    </source>
</evidence>
<dbReference type="GO" id="GO:0044659">
    <property type="term" value="P:viral release from host cell by cytolysis"/>
    <property type="evidence" value="ECO:0007669"/>
    <property type="project" value="UniProtKB-UniRule"/>
</dbReference>
<evidence type="ECO:0000256" key="3">
    <source>
        <dbReference type="ARBA" id="ARBA00022612"/>
    </source>
</evidence>
<evidence type="ECO:0000256" key="5">
    <source>
        <dbReference type="ARBA" id="ARBA00022801"/>
    </source>
</evidence>
<dbReference type="InterPro" id="IPR023347">
    <property type="entry name" value="Lysozyme_dom_sf"/>
</dbReference>
<evidence type="ECO:0000256" key="4">
    <source>
        <dbReference type="ARBA" id="ARBA00022638"/>
    </source>
</evidence>
<dbReference type="GO" id="GO:0016998">
    <property type="term" value="P:cell wall macromolecule catabolic process"/>
    <property type="evidence" value="ECO:0007669"/>
    <property type="project" value="InterPro"/>
</dbReference>
<dbReference type="HAMAP" id="MF_04110">
    <property type="entry name" value="ENDOLYSIN_T4"/>
    <property type="match status" value="1"/>
</dbReference>
<dbReference type="InterPro" id="IPR023346">
    <property type="entry name" value="Lysozyme-like_dom_sf"/>
</dbReference>
<dbReference type="GO" id="GO:0003796">
    <property type="term" value="F:lysozyme activity"/>
    <property type="evidence" value="ECO:0007669"/>
    <property type="project" value="UniProtKB-UniRule"/>
</dbReference>
<evidence type="ECO:0000256" key="7">
    <source>
        <dbReference type="ARBA" id="ARBA00023142"/>
    </source>
</evidence>
<dbReference type="EMBL" id="BK015355">
    <property type="protein sequence ID" value="DAE02892.1"/>
    <property type="molecule type" value="Genomic_DNA"/>
</dbReference>
<dbReference type="PANTHER" id="PTHR38107">
    <property type="match status" value="1"/>
</dbReference>
<comment type="catalytic activity">
    <reaction evidence="1 9 10">
        <text>Hydrolysis of (1-&gt;4)-beta-linkages between N-acetylmuramic acid and N-acetyl-D-glucosamine residues in a peptidoglycan and between N-acetyl-D-glucosamine residues in chitodextrins.</text>
        <dbReference type="EC" id="3.2.1.17"/>
    </reaction>
</comment>
<keyword evidence="3 9" id="KW-1188">Viral release from host cell</keyword>
<keyword evidence="8 9" id="KW-0326">Glycosidase</keyword>
<dbReference type="CDD" id="cd16900">
    <property type="entry name" value="endolysin_R21-like"/>
    <property type="match status" value="1"/>
</dbReference>
<keyword evidence="9" id="KW-1035">Host cytoplasm</keyword>
<evidence type="ECO:0000256" key="2">
    <source>
        <dbReference type="ARBA" id="ARBA00022529"/>
    </source>
</evidence>
<reference evidence="11" key="1">
    <citation type="journal article" date="2021" name="Proc. Natl. Acad. Sci. U.S.A.">
        <title>A Catalog of Tens of Thousands of Viruses from Human Metagenomes Reveals Hidden Associations with Chronic Diseases.</title>
        <authorList>
            <person name="Tisza M.J."/>
            <person name="Buck C.B."/>
        </authorList>
    </citation>
    <scope>NUCLEOTIDE SEQUENCE</scope>
    <source>
        <strain evidence="11">Ct8Hx23</strain>
    </source>
</reference>
<dbReference type="PANTHER" id="PTHR38107:SF3">
    <property type="entry name" value="LYSOZYME RRRD-RELATED"/>
    <property type="match status" value="1"/>
</dbReference>
<dbReference type="GO" id="GO:0009253">
    <property type="term" value="P:peptidoglycan catabolic process"/>
    <property type="evidence" value="ECO:0007669"/>
    <property type="project" value="UniProtKB-UniRule"/>
</dbReference>
<dbReference type="InterPro" id="IPR051018">
    <property type="entry name" value="Bacteriophage_GH24"/>
</dbReference>
<feature type="active site" description="Proton donor/acceptor" evidence="9">
    <location>
        <position position="48"/>
    </location>
</feature>
<comment type="similarity">
    <text evidence="9 10">Belongs to the glycosyl hydrolase 24 family.</text>
</comment>
<evidence type="ECO:0000313" key="11">
    <source>
        <dbReference type="EMBL" id="DAE02892.1"/>
    </source>
</evidence>
<evidence type="ECO:0000256" key="1">
    <source>
        <dbReference type="ARBA" id="ARBA00000632"/>
    </source>
</evidence>
<dbReference type="InterPro" id="IPR002196">
    <property type="entry name" value="Glyco_hydro_24"/>
</dbReference>
<organism evidence="11">
    <name type="scientific">Siphoviridae sp. ct8Hx23</name>
    <dbReference type="NCBI Taxonomy" id="2825360"/>
    <lineage>
        <taxon>Viruses</taxon>
        <taxon>Duplodnaviria</taxon>
        <taxon>Heunggongvirae</taxon>
        <taxon>Uroviricota</taxon>
        <taxon>Caudoviricetes</taxon>
    </lineage>
</organism>
<dbReference type="GO" id="GO:0030430">
    <property type="term" value="C:host cell cytoplasm"/>
    <property type="evidence" value="ECO:0007669"/>
    <property type="project" value="UniProtKB-SubCell"/>
</dbReference>